<dbReference type="SUPFAM" id="SSF90123">
    <property type="entry name" value="ABC transporter transmembrane region"/>
    <property type="match status" value="2"/>
</dbReference>
<dbReference type="OrthoDB" id="6500128at2759"/>
<evidence type="ECO:0000256" key="5">
    <source>
        <dbReference type="ARBA" id="ARBA00022737"/>
    </source>
</evidence>
<feature type="transmembrane region" description="Helical" evidence="11">
    <location>
        <begin position="1153"/>
        <end position="1173"/>
    </location>
</feature>
<evidence type="ECO:0000256" key="3">
    <source>
        <dbReference type="ARBA" id="ARBA00022448"/>
    </source>
</evidence>
<keyword evidence="15" id="KW-1185">Reference proteome</keyword>
<feature type="transmembrane region" description="Helical" evidence="11">
    <location>
        <begin position="1179"/>
        <end position="1199"/>
    </location>
</feature>
<feature type="domain" description="ABC transporter" evidence="12">
    <location>
        <begin position="601"/>
        <end position="853"/>
    </location>
</feature>
<comment type="similarity">
    <text evidence="2">Belongs to the ABC transporter superfamily. ABCC family. Conjugate transporter (TC 3.A.1.208) subfamily.</text>
</comment>
<feature type="transmembrane region" description="Helical" evidence="11">
    <location>
        <begin position="141"/>
        <end position="161"/>
    </location>
</feature>
<protein>
    <recommendedName>
        <fullName evidence="16">ABC transporter</fullName>
    </recommendedName>
</protein>
<dbReference type="PROSITE" id="PS50893">
    <property type="entry name" value="ABC_TRANSPORTER_2"/>
    <property type="match status" value="2"/>
</dbReference>
<evidence type="ECO:0000256" key="8">
    <source>
        <dbReference type="ARBA" id="ARBA00022989"/>
    </source>
</evidence>
<feature type="transmembrane region" description="Helical" evidence="11">
    <location>
        <begin position="111"/>
        <end position="129"/>
    </location>
</feature>
<keyword evidence="8 11" id="KW-1133">Transmembrane helix</keyword>
<dbReference type="InterPro" id="IPR011527">
    <property type="entry name" value="ABC1_TM_dom"/>
</dbReference>
<feature type="domain" description="ABC transmembrane type-1" evidence="13">
    <location>
        <begin position="281"/>
        <end position="574"/>
    </location>
</feature>
<comment type="subcellular location">
    <subcellularLocation>
        <location evidence="1">Membrane</location>
        <topology evidence="1">Multi-pass membrane protein</topology>
    </subcellularLocation>
</comment>
<evidence type="ECO:0000256" key="9">
    <source>
        <dbReference type="ARBA" id="ARBA00023136"/>
    </source>
</evidence>
<keyword evidence="7" id="KW-0067">ATP-binding</keyword>
<dbReference type="FunFam" id="1.20.1560.10:FF:000013">
    <property type="entry name" value="ABC transporter C family member 2"/>
    <property type="match status" value="1"/>
</dbReference>
<dbReference type="PANTHER" id="PTHR24223:SF456">
    <property type="entry name" value="MULTIDRUG RESISTANCE-ASSOCIATED PROTEIN LETHAL(2)03659"/>
    <property type="match status" value="1"/>
</dbReference>
<dbReference type="PROSITE" id="PS50929">
    <property type="entry name" value="ABC_TM1F"/>
    <property type="match status" value="2"/>
</dbReference>
<dbReference type="CDD" id="cd03250">
    <property type="entry name" value="ABCC_MRP_domain1"/>
    <property type="match status" value="1"/>
</dbReference>
<evidence type="ECO:0000313" key="15">
    <source>
        <dbReference type="Proteomes" id="UP000813427"/>
    </source>
</evidence>
<feature type="transmembrane region" description="Helical" evidence="11">
    <location>
        <begin position="1046"/>
        <end position="1062"/>
    </location>
</feature>
<evidence type="ECO:0000259" key="12">
    <source>
        <dbReference type="PROSITE" id="PS50893"/>
    </source>
</evidence>
<feature type="transmembrane region" description="Helical" evidence="11">
    <location>
        <begin position="924"/>
        <end position="946"/>
    </location>
</feature>
<feature type="transmembrane region" description="Helical" evidence="11">
    <location>
        <begin position="418"/>
        <end position="441"/>
    </location>
</feature>
<feature type="domain" description="ABC transporter" evidence="12">
    <location>
        <begin position="1241"/>
        <end position="1524"/>
    </location>
</feature>
<evidence type="ECO:0000256" key="7">
    <source>
        <dbReference type="ARBA" id="ARBA00022840"/>
    </source>
</evidence>
<dbReference type="InterPro" id="IPR036640">
    <property type="entry name" value="ABC1_TM_sf"/>
</dbReference>
<reference evidence="14" key="1">
    <citation type="journal article" date="2021" name="Nat. Commun.">
        <title>Genetic determinants of endophytism in the Arabidopsis root mycobiome.</title>
        <authorList>
            <person name="Mesny F."/>
            <person name="Miyauchi S."/>
            <person name="Thiergart T."/>
            <person name="Pickel B."/>
            <person name="Atanasova L."/>
            <person name="Karlsson M."/>
            <person name="Huettel B."/>
            <person name="Barry K.W."/>
            <person name="Haridas S."/>
            <person name="Chen C."/>
            <person name="Bauer D."/>
            <person name="Andreopoulos W."/>
            <person name="Pangilinan J."/>
            <person name="LaButti K."/>
            <person name="Riley R."/>
            <person name="Lipzen A."/>
            <person name="Clum A."/>
            <person name="Drula E."/>
            <person name="Henrissat B."/>
            <person name="Kohler A."/>
            <person name="Grigoriev I.V."/>
            <person name="Martin F.M."/>
            <person name="Hacquard S."/>
        </authorList>
    </citation>
    <scope>NUCLEOTIDE SEQUENCE</scope>
    <source>
        <strain evidence="14">MPI-SDFR-AT-0068</strain>
    </source>
</reference>
<dbReference type="GO" id="GO:0005737">
    <property type="term" value="C:cytoplasm"/>
    <property type="evidence" value="ECO:0007669"/>
    <property type="project" value="UniProtKB-ARBA"/>
</dbReference>
<keyword evidence="9 11" id="KW-0472">Membrane</keyword>
<dbReference type="Gene3D" id="1.20.1560.10">
    <property type="entry name" value="ABC transporter type 1, transmembrane domain"/>
    <property type="match status" value="2"/>
</dbReference>
<dbReference type="CDD" id="cd18604">
    <property type="entry name" value="ABC_6TM_VMR1_D2_like"/>
    <property type="match status" value="1"/>
</dbReference>
<organism evidence="14 15">
    <name type="scientific">Fusarium tricinctum</name>
    <dbReference type="NCBI Taxonomy" id="61284"/>
    <lineage>
        <taxon>Eukaryota</taxon>
        <taxon>Fungi</taxon>
        <taxon>Dikarya</taxon>
        <taxon>Ascomycota</taxon>
        <taxon>Pezizomycotina</taxon>
        <taxon>Sordariomycetes</taxon>
        <taxon>Hypocreomycetidae</taxon>
        <taxon>Hypocreales</taxon>
        <taxon>Nectriaceae</taxon>
        <taxon>Fusarium</taxon>
        <taxon>Fusarium tricinctum species complex</taxon>
    </lineage>
</organism>
<dbReference type="CDD" id="cd03244">
    <property type="entry name" value="ABCC_MRP_domain2"/>
    <property type="match status" value="1"/>
</dbReference>
<dbReference type="InterPro" id="IPR003593">
    <property type="entry name" value="AAA+_ATPase"/>
</dbReference>
<keyword evidence="3" id="KW-0813">Transport</keyword>
<evidence type="ECO:0000256" key="10">
    <source>
        <dbReference type="SAM" id="MobiDB-lite"/>
    </source>
</evidence>
<proteinExistence type="inferred from homology"/>
<dbReference type="InterPro" id="IPR017871">
    <property type="entry name" value="ABC_transporter-like_CS"/>
</dbReference>
<evidence type="ECO:0000259" key="13">
    <source>
        <dbReference type="PROSITE" id="PS50929"/>
    </source>
</evidence>
<dbReference type="Proteomes" id="UP000813427">
    <property type="component" value="Unassembled WGS sequence"/>
</dbReference>
<keyword evidence="6" id="KW-0547">Nucleotide-binding</keyword>
<dbReference type="SMART" id="SM00382">
    <property type="entry name" value="AAA"/>
    <property type="match status" value="2"/>
</dbReference>
<dbReference type="InterPro" id="IPR050173">
    <property type="entry name" value="ABC_transporter_C-like"/>
</dbReference>
<evidence type="ECO:0000313" key="14">
    <source>
        <dbReference type="EMBL" id="KAH7239414.1"/>
    </source>
</evidence>
<evidence type="ECO:0000256" key="4">
    <source>
        <dbReference type="ARBA" id="ARBA00022692"/>
    </source>
</evidence>
<feature type="transmembrane region" description="Helical" evidence="11">
    <location>
        <begin position="322"/>
        <end position="339"/>
    </location>
</feature>
<dbReference type="Pfam" id="PF00005">
    <property type="entry name" value="ABC_tran"/>
    <property type="match status" value="2"/>
</dbReference>
<dbReference type="InterPro" id="IPR003439">
    <property type="entry name" value="ABC_transporter-like_ATP-bd"/>
</dbReference>
<feature type="compositionally biased region" description="Polar residues" evidence="10">
    <location>
        <begin position="1389"/>
        <end position="1406"/>
    </location>
</feature>
<keyword evidence="5" id="KW-0677">Repeat</keyword>
<dbReference type="SUPFAM" id="SSF52540">
    <property type="entry name" value="P-loop containing nucleoside triphosphate hydrolases"/>
    <property type="match status" value="2"/>
</dbReference>
<dbReference type="PROSITE" id="PS00211">
    <property type="entry name" value="ABC_TRANSPORTER_1"/>
    <property type="match status" value="2"/>
</dbReference>
<feature type="transmembrane region" description="Helical" evidence="11">
    <location>
        <begin position="79"/>
        <end position="99"/>
    </location>
</feature>
<feature type="transmembrane region" description="Helical" evidence="11">
    <location>
        <begin position="1068"/>
        <end position="1086"/>
    </location>
</feature>
<evidence type="ECO:0000256" key="1">
    <source>
        <dbReference type="ARBA" id="ARBA00004141"/>
    </source>
</evidence>
<dbReference type="Gene3D" id="3.40.50.300">
    <property type="entry name" value="P-loop containing nucleotide triphosphate hydrolases"/>
    <property type="match status" value="2"/>
</dbReference>
<evidence type="ECO:0000256" key="11">
    <source>
        <dbReference type="SAM" id="Phobius"/>
    </source>
</evidence>
<feature type="transmembrane region" description="Helical" evidence="11">
    <location>
        <begin position="966"/>
        <end position="987"/>
    </location>
</feature>
<dbReference type="GO" id="GO:0005524">
    <property type="term" value="F:ATP binding"/>
    <property type="evidence" value="ECO:0007669"/>
    <property type="project" value="UniProtKB-KW"/>
</dbReference>
<feature type="region of interest" description="Disordered" evidence="10">
    <location>
        <begin position="1385"/>
        <end position="1411"/>
    </location>
</feature>
<evidence type="ECO:0000256" key="2">
    <source>
        <dbReference type="ARBA" id="ARBA00009726"/>
    </source>
</evidence>
<feature type="domain" description="ABC transmembrane type-1" evidence="13">
    <location>
        <begin position="927"/>
        <end position="1207"/>
    </location>
</feature>
<comment type="caution">
    <text evidence="14">The sequence shown here is derived from an EMBL/GenBank/DDBJ whole genome shotgun (WGS) entry which is preliminary data.</text>
</comment>
<feature type="transmembrane region" description="Helical" evidence="11">
    <location>
        <begin position="20"/>
        <end position="41"/>
    </location>
</feature>
<dbReference type="GO" id="GO:0016020">
    <property type="term" value="C:membrane"/>
    <property type="evidence" value="ECO:0007669"/>
    <property type="project" value="UniProtKB-SubCell"/>
</dbReference>
<dbReference type="InterPro" id="IPR027417">
    <property type="entry name" value="P-loop_NTPase"/>
</dbReference>
<sequence>MNSLQQAIGHGQGAGALPLLVDAGCLFLVLVLTLSVALTFARAGLQPHDYQPVTGRYYEDADGVAGLETRKLALSRITIFLHVTLVVANAAISLTGACISSRQGQMPAVEVWLKFATAILLVFQAAALCTPVPPTTRYRLGLHNGLSCTATAATYCIQLYTQYPRGGLQTWEVALSSIQLFLLVAAAICALLLERRPDVFHDGKAVDRQNAISFLGWLSFSWALPLLQASKQHERLDFVHLRELDHDTRAAGLYSSFTSIAADQETPRLWYIILRSHGWPLIAQVILSLASSLLAFVPRLALLGLLNALDSDMVVSGDHLRLWSYVAILGISSVLSNIVTTWKSWVSINIISLRVYAQLTSAIYAKSMRLTTRRRHDEDDTGAEVPANNMVNTMANDANGIASFVGESYQLLDTPIRLLGCLLLLLRLLGWQSVLAGLVVVVLSSPAQGYVVKLALSATLRMLESRDERMTMLSELIYGIRQVKFLATEKSWEKRINDLRDQEVHAASRTIVQNVFMSSLYLAQPILLSVVMLSVYSFTQPQLSAATGFTSVTILSITEQAMDILPMLQMRFVNVFLFARRIESYLQLPEREPYIETSNHFELVNATICWPGCRPMSGVKPTSGLHNVNLCFPNGKLSIIVGPTGVGKSLLLSCLIGECELISGTVRAPTCKQHVYSHQRPALNWIVDNTVAYVAQTAWIEAGTIRDNIVFGSPFLANRYHEVLYACALDIDLDLLSDGDMTQVGASGVNLSGGQKSRLSLARALYSRASTLILDDIFSAVDVHTGKHLYEHALTGPLVEGRTRILATYQVELCRSGADYLVTIDAQGGCHDSLVTATQLIDVNNIEPGYSQVAAIAENEVTPVTYSRTKQRQSISSQILSLDEGFSYGETETVRPSPVIVGGQTGSVQWKTAQDFAKFSGNMYYWFAVFALFIAYGALALGRGYAMRLWTSQSNKIETTDYNDHLYLILYAVISAAAIIVGTLRIYMTLSSTLRGSEGIFRHLLHNLLWARLRWLDTIPVGNLLSRFSADCAVVDLQIGNSLKQLLFFAVGILTAILSGAIEAPRLIIFGLLLIAICFWCARDYVIAARQLKRLQSSAMGPMLDHLSSSAAGISTIRAFGREDRYIEGFLSKVDVYSRSFWHLWLLNRWMCFWMNIVGAVFFTTTAVCMLSIPHMEAAAIGLAISFTMQLGDYLVNAIQAYTAFEMDMNSVHRLLEYTDIELENDDGQDPPPTWPVGCRLEVSNLEARYALDLPPVLHGVTFDVDTNQRIGVVGRTGAGKSSLSLALMRFLEVKGDVRIDGVDVSSIPLHRLRRVINLIPQSPVLFSGTIRSNLDSENRYEDADLVSVLDSVGWLHNRPSDISHATDSTIIGSNTCGQAIAHADTEQESTTSTLLDDTEPNSPTKPSIPLSHALQLPISEGGSNLSPGERQLLCLARAMLCKPKMLILDESTSSVDKSADEKIQQSIRSQFRQSSTLVVIAHRLRTIVDFDRILVLDQGRVAEFGTPSQLLKIEGGFFRGLVEEDAERSVLEGIICHNSNSEIIDGS</sequence>
<accession>A0A8K0RS19</accession>
<evidence type="ECO:0000256" key="6">
    <source>
        <dbReference type="ARBA" id="ARBA00022741"/>
    </source>
</evidence>
<keyword evidence="4 11" id="KW-0812">Transmembrane</keyword>
<dbReference type="Pfam" id="PF00664">
    <property type="entry name" value="ABC_membrane"/>
    <property type="match status" value="2"/>
</dbReference>
<dbReference type="EMBL" id="JAGPXF010000006">
    <property type="protein sequence ID" value="KAH7239414.1"/>
    <property type="molecule type" value="Genomic_DNA"/>
</dbReference>
<name>A0A8K0RS19_9HYPO</name>
<dbReference type="GO" id="GO:0016887">
    <property type="term" value="F:ATP hydrolysis activity"/>
    <property type="evidence" value="ECO:0007669"/>
    <property type="project" value="InterPro"/>
</dbReference>
<dbReference type="GO" id="GO:0140359">
    <property type="term" value="F:ABC-type transporter activity"/>
    <property type="evidence" value="ECO:0007669"/>
    <property type="project" value="InterPro"/>
</dbReference>
<dbReference type="PANTHER" id="PTHR24223">
    <property type="entry name" value="ATP-BINDING CASSETTE SUB-FAMILY C"/>
    <property type="match status" value="1"/>
</dbReference>
<feature type="transmembrane region" description="Helical" evidence="11">
    <location>
        <begin position="281"/>
        <end position="302"/>
    </location>
</feature>
<evidence type="ECO:0008006" key="16">
    <source>
        <dbReference type="Google" id="ProtNLM"/>
    </source>
</evidence>
<feature type="transmembrane region" description="Helical" evidence="11">
    <location>
        <begin position="173"/>
        <end position="193"/>
    </location>
</feature>
<gene>
    <name evidence="14" type="ORF">BKA59DRAFT_548185</name>
</gene>